<dbReference type="CDD" id="cd09276">
    <property type="entry name" value="Rnase_HI_RT_non_LTR"/>
    <property type="match status" value="1"/>
</dbReference>
<dbReference type="RefSeq" id="XP_001595302.1">
    <property type="nucleotide sequence ID" value="XM_001595252.1"/>
</dbReference>
<dbReference type="OMA" id="PHISEGK"/>
<dbReference type="InParanoid" id="A7EDK1"/>
<evidence type="ECO:0000313" key="1">
    <source>
        <dbReference type="EMBL" id="EDO00917.1"/>
    </source>
</evidence>
<dbReference type="Gene3D" id="3.30.420.10">
    <property type="entry name" value="Ribonuclease H-like superfamily/Ribonuclease H"/>
    <property type="match status" value="1"/>
</dbReference>
<dbReference type="SUPFAM" id="SSF53098">
    <property type="entry name" value="Ribonuclease H-like"/>
    <property type="match status" value="1"/>
</dbReference>
<evidence type="ECO:0000313" key="2">
    <source>
        <dbReference type="Proteomes" id="UP000001312"/>
    </source>
</evidence>
<evidence type="ECO:0008006" key="3">
    <source>
        <dbReference type="Google" id="ProtNLM"/>
    </source>
</evidence>
<name>A7EDK1_SCLS1</name>
<protein>
    <recommendedName>
        <fullName evidence="3">RNase H type-1 domain-containing protein</fullName>
    </recommendedName>
</protein>
<dbReference type="KEGG" id="ssl:SS1G_03391"/>
<reference evidence="2" key="1">
    <citation type="journal article" date="2011" name="PLoS Genet.">
        <title>Genomic analysis of the necrotrophic fungal pathogens Sclerotinia sclerotiorum and Botrytis cinerea.</title>
        <authorList>
            <person name="Amselem J."/>
            <person name="Cuomo C.A."/>
            <person name="van Kan J.A."/>
            <person name="Viaud M."/>
            <person name="Benito E.P."/>
            <person name="Couloux A."/>
            <person name="Coutinho P.M."/>
            <person name="de Vries R.P."/>
            <person name="Dyer P.S."/>
            <person name="Fillinger S."/>
            <person name="Fournier E."/>
            <person name="Gout L."/>
            <person name="Hahn M."/>
            <person name="Kohn L."/>
            <person name="Lapalu N."/>
            <person name="Plummer K.M."/>
            <person name="Pradier J.M."/>
            <person name="Quevillon E."/>
            <person name="Sharon A."/>
            <person name="Simon A."/>
            <person name="ten Have A."/>
            <person name="Tudzynski B."/>
            <person name="Tudzynski P."/>
            <person name="Wincker P."/>
            <person name="Andrew M."/>
            <person name="Anthouard V."/>
            <person name="Beever R.E."/>
            <person name="Beffa R."/>
            <person name="Benoit I."/>
            <person name="Bouzid O."/>
            <person name="Brault B."/>
            <person name="Chen Z."/>
            <person name="Choquer M."/>
            <person name="Collemare J."/>
            <person name="Cotton P."/>
            <person name="Danchin E.G."/>
            <person name="Da Silva C."/>
            <person name="Gautier A."/>
            <person name="Giraud C."/>
            <person name="Giraud T."/>
            <person name="Gonzalez C."/>
            <person name="Grossetete S."/>
            <person name="Guldener U."/>
            <person name="Henrissat B."/>
            <person name="Howlett B.J."/>
            <person name="Kodira C."/>
            <person name="Kretschmer M."/>
            <person name="Lappartient A."/>
            <person name="Leroch M."/>
            <person name="Levis C."/>
            <person name="Mauceli E."/>
            <person name="Neuveglise C."/>
            <person name="Oeser B."/>
            <person name="Pearson M."/>
            <person name="Poulain J."/>
            <person name="Poussereau N."/>
            <person name="Quesneville H."/>
            <person name="Rascle C."/>
            <person name="Schumacher J."/>
            <person name="Segurens B."/>
            <person name="Sexton A."/>
            <person name="Silva E."/>
            <person name="Sirven C."/>
            <person name="Soanes D.M."/>
            <person name="Talbot N.J."/>
            <person name="Templeton M."/>
            <person name="Yandava C."/>
            <person name="Yarden O."/>
            <person name="Zeng Q."/>
            <person name="Rollins J.A."/>
            <person name="Lebrun M.H."/>
            <person name="Dickman M."/>
        </authorList>
    </citation>
    <scope>NUCLEOTIDE SEQUENCE [LARGE SCALE GENOMIC DNA]</scope>
    <source>
        <strain evidence="2">ATCC 18683 / 1980 / Ss-1</strain>
    </source>
</reference>
<organism evidence="1 2">
    <name type="scientific">Sclerotinia sclerotiorum (strain ATCC 18683 / 1980 / Ss-1)</name>
    <name type="common">White mold</name>
    <name type="synonym">Whetzelinia sclerotiorum</name>
    <dbReference type="NCBI Taxonomy" id="665079"/>
    <lineage>
        <taxon>Eukaryota</taxon>
        <taxon>Fungi</taxon>
        <taxon>Dikarya</taxon>
        <taxon>Ascomycota</taxon>
        <taxon>Pezizomycotina</taxon>
        <taxon>Leotiomycetes</taxon>
        <taxon>Helotiales</taxon>
        <taxon>Sclerotiniaceae</taxon>
        <taxon>Sclerotinia</taxon>
    </lineage>
</organism>
<sequence>MIITYIRTIPPIYKTTNIAVFYEEVKLRPSEIELNLISQLYIEIRESRVEAETCINNTNVEVFDAKITITIAGAAKALTLVSIKLVTDLWIFLDNYEVVLRLGSYFNGSLQRVFEDFLKLIQAWAVRSRLPHTSPGKIRVRWVPGHLDILNNEITDKAAKEGTKLPFPLNPICTLVSLKRMIKIKANKTNKQL</sequence>
<accession>A7EDK1</accession>
<dbReference type="InterPro" id="IPR036397">
    <property type="entry name" value="RNaseH_sf"/>
</dbReference>
<dbReference type="GeneID" id="5491936"/>
<dbReference type="EMBL" id="CH476624">
    <property type="protein sequence ID" value="EDO00917.1"/>
    <property type="molecule type" value="Genomic_DNA"/>
</dbReference>
<gene>
    <name evidence="1" type="ORF">SS1G_03391</name>
</gene>
<dbReference type="Proteomes" id="UP000001312">
    <property type="component" value="Unassembled WGS sequence"/>
</dbReference>
<proteinExistence type="predicted"/>
<dbReference type="InterPro" id="IPR012337">
    <property type="entry name" value="RNaseH-like_sf"/>
</dbReference>
<dbReference type="AlphaFoldDB" id="A7EDK1"/>
<dbReference type="HOGENOM" id="CLU_1409577_0_0_1"/>
<keyword evidence="2" id="KW-1185">Reference proteome</keyword>
<dbReference type="GO" id="GO:0003676">
    <property type="term" value="F:nucleic acid binding"/>
    <property type="evidence" value="ECO:0007669"/>
    <property type="project" value="InterPro"/>
</dbReference>